<evidence type="ECO:0000313" key="2">
    <source>
        <dbReference type="EMBL" id="MDI4510200.1"/>
    </source>
</evidence>
<reference evidence="2" key="4">
    <citation type="submission" date="2019-04" db="EMBL/GenBank/DDBJ databases">
        <title>Moraxella osloensis CCUG 73412, isolated from corneal scrapings as causative agent of keratitis.</title>
        <authorList>
            <person name="Connolly G."/>
            <person name="Jaen-Luchoro D."/>
            <person name="Pinyeiro-Iglesias B."/>
            <person name="Curry A."/>
            <person name="Knowles S."/>
            <person name="Moore E.R.B."/>
        </authorList>
    </citation>
    <scope>NUCLEOTIDE SEQUENCE</scope>
    <source>
        <strain evidence="2">CCUG 73412</strain>
    </source>
</reference>
<accession>A0A2D2LXI6</accession>
<reference evidence="1" key="2">
    <citation type="journal article" date="2018" name="Genome Announc.">
        <title>Complete Genome Sequences of Three Moraxella osloensis Strains Isolated from Human Skin.</title>
        <authorList>
            <person name="Lim J.Y."/>
            <person name="Hwang I."/>
            <person name="Ganzorig M."/>
            <person name="Huang S.L."/>
            <person name="Cho G.S."/>
            <person name="Franz C.M.A.P."/>
            <person name="Lee K."/>
        </authorList>
    </citation>
    <scope>NUCLEOTIDE SEQUENCE</scope>
    <source>
        <strain evidence="1">NP7</strain>
        <plasmid evidence="1">pNP7-1</plasmid>
    </source>
</reference>
<dbReference type="PROSITE" id="PS51257">
    <property type="entry name" value="PROKAR_LIPOPROTEIN"/>
    <property type="match status" value="1"/>
</dbReference>
<keyword evidence="1" id="KW-0614">Plasmid</keyword>
<evidence type="ECO:0000313" key="1">
    <source>
        <dbReference type="EMBL" id="ATR79743.1"/>
    </source>
</evidence>
<dbReference type="InterPro" id="IPR031817">
    <property type="entry name" value="DotD"/>
</dbReference>
<proteinExistence type="predicted"/>
<geneLocation type="plasmid" evidence="1">
    <name>pNP7-1</name>
</geneLocation>
<dbReference type="Proteomes" id="UP000229340">
    <property type="component" value="Plasmid pNP7-1"/>
</dbReference>
<organism evidence="1 3">
    <name type="scientific">Faucicola osloensis</name>
    <name type="common">Moraxella osloensis</name>
    <dbReference type="NCBI Taxonomy" id="34062"/>
    <lineage>
        <taxon>Bacteria</taxon>
        <taxon>Pseudomonadati</taxon>
        <taxon>Pseudomonadota</taxon>
        <taxon>Gammaproteobacteria</taxon>
        <taxon>Moraxellales</taxon>
        <taxon>Moraxellaceae</taxon>
        <taxon>Faucicola</taxon>
    </lineage>
</organism>
<dbReference type="EMBL" id="CP024444">
    <property type="protein sequence ID" value="ATR79743.1"/>
    <property type="molecule type" value="Genomic_DNA"/>
</dbReference>
<reference evidence="1" key="3">
    <citation type="journal article" date="2018" name="Misainmurhag Hoiji">
        <title>Complete genome sequence of multidrug-resistant Moraxella osloensis NP7 with multiple plasmids isolated from human skin.</title>
        <authorList>
            <person name="Ganzorig M."/>
            <person name="Lim J.Y."/>
            <person name="Hwang I."/>
            <person name="Lee K."/>
        </authorList>
    </citation>
    <scope>NUCLEOTIDE SEQUENCE</scope>
    <source>
        <strain evidence="1">NP7</strain>
        <plasmid evidence="1">pNP7-1</plasmid>
    </source>
</reference>
<geneLocation type="plasmid" evidence="3">
    <name>pnp7-1</name>
</geneLocation>
<protein>
    <recommendedName>
        <fullName evidence="4">DotD/TraH family lipoprotein</fullName>
    </recommendedName>
</protein>
<dbReference type="Pfam" id="PF16816">
    <property type="entry name" value="DotD"/>
    <property type="match status" value="1"/>
</dbReference>
<dbReference type="Gene3D" id="3.55.50.60">
    <property type="entry name" value="DotD protein"/>
    <property type="match status" value="1"/>
</dbReference>
<dbReference type="InterPro" id="IPR038140">
    <property type="entry name" value="DotD_sf"/>
</dbReference>
<name>A0A2D2LXI6_FAUOS</name>
<dbReference type="EMBL" id="SSCJ01000007">
    <property type="protein sequence ID" value="MDI4510200.1"/>
    <property type="molecule type" value="Genomic_DNA"/>
</dbReference>
<dbReference type="RefSeq" id="WP_100271097.1">
    <property type="nucleotide sequence ID" value="NZ_CP024444.1"/>
</dbReference>
<dbReference type="AlphaFoldDB" id="A0A2D2LXI6"/>
<evidence type="ECO:0000313" key="3">
    <source>
        <dbReference type="Proteomes" id="UP000229340"/>
    </source>
</evidence>
<evidence type="ECO:0008006" key="4">
    <source>
        <dbReference type="Google" id="ProtNLM"/>
    </source>
</evidence>
<gene>
    <name evidence="2" type="ORF">E6P75_08275</name>
    <name evidence="1" type="ORF">NP7_10285</name>
</gene>
<reference evidence="3" key="1">
    <citation type="submission" date="2017-10" db="EMBL/GenBank/DDBJ databases">
        <title>Complete genome sequence of Moraxella osloensis NP7 isolated from human skin.</title>
        <authorList>
            <person name="Lee K."/>
            <person name="Lim J.Y."/>
            <person name="Hwang I."/>
        </authorList>
    </citation>
    <scope>NUCLEOTIDE SEQUENCE [LARGE SCALE GENOMIC DNA]</scope>
    <source>
        <strain evidence="3">NP7</strain>
        <plasmid evidence="3">pnp7-1</plasmid>
    </source>
</reference>
<sequence length="178" mass="19817">MKSYSEKVNKTLASLLFCGAILSATGCTQLGWSGHNYTSTPNATSNGILFSKSGVYPQTENALEIISQESQRALEAQKMLVKYRQQYSATLESRQRSFEEDQVAIDYIGKPQPLLTSIAIRYGYRFLEVGQSRDLGTVNFTNNWTTPENAVMVISAQLGNEATISLDKNNKVITLIYR</sequence>